<sequence>MMNLTSCFMTAALATATLTAGLVATPVQARTGTVIAYGDRDWRDHRYRDDRRYARRDHYSHRERYRRHDNRRQWGWNGGYQRRDARRCWTEWRYDRWRHDRVRVRVCR</sequence>
<gene>
    <name evidence="2" type="ORF">HNP60_003325</name>
</gene>
<protein>
    <submittedName>
        <fullName evidence="2">Uncharacterized protein</fullName>
    </submittedName>
</protein>
<reference evidence="2 3" key="1">
    <citation type="submission" date="2020-08" db="EMBL/GenBank/DDBJ databases">
        <title>Exploring microbial biodiversity for novel pathways involved in the catabolism of aromatic compounds derived from lignin.</title>
        <authorList>
            <person name="Elkins J."/>
        </authorList>
    </citation>
    <scope>NUCLEOTIDE SEQUENCE [LARGE SCALE GENOMIC DNA]</scope>
    <source>
        <strain evidence="2 3">B1D3A</strain>
    </source>
</reference>
<feature type="signal peptide" evidence="1">
    <location>
        <begin position="1"/>
        <end position="29"/>
    </location>
</feature>
<dbReference type="EMBL" id="JACHKA010000001">
    <property type="protein sequence ID" value="MBB5987351.1"/>
    <property type="molecule type" value="Genomic_DNA"/>
</dbReference>
<accession>A0ABR6NJR8</accession>
<keyword evidence="3" id="KW-1185">Reference proteome</keyword>
<name>A0ABR6NJR8_9SPHN</name>
<keyword evidence="1" id="KW-0732">Signal</keyword>
<evidence type="ECO:0000256" key="1">
    <source>
        <dbReference type="SAM" id="SignalP"/>
    </source>
</evidence>
<evidence type="ECO:0000313" key="3">
    <source>
        <dbReference type="Proteomes" id="UP001138540"/>
    </source>
</evidence>
<feature type="chain" id="PRO_5045125036" evidence="1">
    <location>
        <begin position="30"/>
        <end position="108"/>
    </location>
</feature>
<organism evidence="2 3">
    <name type="scientific">Sphingobium lignivorans</name>
    <dbReference type="NCBI Taxonomy" id="2735886"/>
    <lineage>
        <taxon>Bacteria</taxon>
        <taxon>Pseudomonadati</taxon>
        <taxon>Pseudomonadota</taxon>
        <taxon>Alphaproteobacteria</taxon>
        <taxon>Sphingomonadales</taxon>
        <taxon>Sphingomonadaceae</taxon>
        <taxon>Sphingobium</taxon>
    </lineage>
</organism>
<comment type="caution">
    <text evidence="2">The sequence shown here is derived from an EMBL/GenBank/DDBJ whole genome shotgun (WGS) entry which is preliminary data.</text>
</comment>
<dbReference type="Proteomes" id="UP001138540">
    <property type="component" value="Unassembled WGS sequence"/>
</dbReference>
<proteinExistence type="predicted"/>
<evidence type="ECO:0000313" key="2">
    <source>
        <dbReference type="EMBL" id="MBB5987351.1"/>
    </source>
</evidence>